<dbReference type="SUPFAM" id="SSF52058">
    <property type="entry name" value="L domain-like"/>
    <property type="match status" value="1"/>
</dbReference>
<dbReference type="GO" id="GO:0005524">
    <property type="term" value="F:ATP binding"/>
    <property type="evidence" value="ECO:0007669"/>
    <property type="project" value="UniProtKB-KW"/>
</dbReference>
<evidence type="ECO:0000259" key="7">
    <source>
        <dbReference type="SMART" id="SM00382"/>
    </source>
</evidence>
<feature type="domain" description="AAA+ ATPase" evidence="7">
    <location>
        <begin position="172"/>
        <end position="308"/>
    </location>
</feature>
<dbReference type="Pfam" id="PF23247">
    <property type="entry name" value="LRR_RPS2"/>
    <property type="match status" value="2"/>
</dbReference>
<organism evidence="8 9">
    <name type="scientific">Iris pallida</name>
    <name type="common">Sweet iris</name>
    <dbReference type="NCBI Taxonomy" id="29817"/>
    <lineage>
        <taxon>Eukaryota</taxon>
        <taxon>Viridiplantae</taxon>
        <taxon>Streptophyta</taxon>
        <taxon>Embryophyta</taxon>
        <taxon>Tracheophyta</taxon>
        <taxon>Spermatophyta</taxon>
        <taxon>Magnoliopsida</taxon>
        <taxon>Liliopsida</taxon>
        <taxon>Asparagales</taxon>
        <taxon>Iridaceae</taxon>
        <taxon>Iridoideae</taxon>
        <taxon>Irideae</taxon>
        <taxon>Iris</taxon>
    </lineage>
</organism>
<dbReference type="Pfam" id="PF13855">
    <property type="entry name" value="LRR_8"/>
    <property type="match status" value="1"/>
</dbReference>
<evidence type="ECO:0000256" key="4">
    <source>
        <dbReference type="ARBA" id="ARBA00022840"/>
    </source>
</evidence>
<dbReference type="InterPro" id="IPR057135">
    <property type="entry name" value="At4g27190-like_LRR"/>
</dbReference>
<dbReference type="GO" id="GO:0002758">
    <property type="term" value="P:innate immune response-activating signaling pathway"/>
    <property type="evidence" value="ECO:0007669"/>
    <property type="project" value="UniProtKB-ARBA"/>
</dbReference>
<evidence type="ECO:0000256" key="2">
    <source>
        <dbReference type="ARBA" id="ARBA00022737"/>
    </source>
</evidence>
<dbReference type="InterPro" id="IPR032675">
    <property type="entry name" value="LRR_dom_sf"/>
</dbReference>
<accession>A0AAX6FUF1</accession>
<dbReference type="Proteomes" id="UP001140949">
    <property type="component" value="Unassembled WGS sequence"/>
</dbReference>
<dbReference type="PANTHER" id="PTHR33463">
    <property type="entry name" value="NB-ARC DOMAIN-CONTAINING PROTEIN-RELATED"/>
    <property type="match status" value="1"/>
</dbReference>
<dbReference type="GO" id="GO:0009626">
    <property type="term" value="P:plant-type hypersensitive response"/>
    <property type="evidence" value="ECO:0007669"/>
    <property type="project" value="UniProtKB-ARBA"/>
</dbReference>
<dbReference type="InterPro" id="IPR001611">
    <property type="entry name" value="Leu-rich_rpt"/>
</dbReference>
<keyword evidence="9" id="KW-1185">Reference proteome</keyword>
<keyword evidence="5" id="KW-0175">Coiled coil</keyword>
<keyword evidence="2" id="KW-0677">Repeat</keyword>
<dbReference type="InterPro" id="IPR050905">
    <property type="entry name" value="Plant_NBS-LRR"/>
</dbReference>
<evidence type="ECO:0000256" key="5">
    <source>
        <dbReference type="SAM" id="Coils"/>
    </source>
</evidence>
<protein>
    <submittedName>
        <fullName evidence="8">LRR receptor-like serine/threonine-protein kinase</fullName>
    </submittedName>
</protein>
<dbReference type="InterPro" id="IPR002182">
    <property type="entry name" value="NB-ARC"/>
</dbReference>
<dbReference type="GO" id="GO:0043531">
    <property type="term" value="F:ADP binding"/>
    <property type="evidence" value="ECO:0007669"/>
    <property type="project" value="InterPro"/>
</dbReference>
<keyword evidence="8" id="KW-0418">Kinase</keyword>
<reference evidence="8" key="1">
    <citation type="journal article" date="2023" name="GigaByte">
        <title>Genome assembly of the bearded iris, Iris pallida Lam.</title>
        <authorList>
            <person name="Bruccoleri R.E."/>
            <person name="Oakeley E.J."/>
            <person name="Faust A.M.E."/>
            <person name="Altorfer M."/>
            <person name="Dessus-Babus S."/>
            <person name="Burckhardt D."/>
            <person name="Oertli M."/>
            <person name="Naumann U."/>
            <person name="Petersen F."/>
            <person name="Wong J."/>
        </authorList>
    </citation>
    <scope>NUCLEOTIDE SEQUENCE</scope>
    <source>
        <strain evidence="8">GSM-AAB239-AS_SAM_17_03QT</strain>
    </source>
</reference>
<dbReference type="FunFam" id="1.10.10.10:FF:000322">
    <property type="entry name" value="Probable disease resistance protein At1g63360"/>
    <property type="match status" value="1"/>
</dbReference>
<dbReference type="Pfam" id="PF00931">
    <property type="entry name" value="NB-ARC"/>
    <property type="match status" value="1"/>
</dbReference>
<sequence>MEILTGAASSTLSEIGKRMWIIAANNIKYLLCYDRKVKELKQLVQNLDEKKKLIEARLEAERRNGRIVREDVSRWFTKLNDVEKDAMRLEKQVKDVRCSMSCCWNCFSYKIGKEAAEKINTTKVLLSAEFTILTHEPPPPSIESRFPNEDFQELPLTKSTMDHIWEALNNESFNIIGVYGMGGVGKTTIMKEVAKHANNEGRYNEVIMVTISQDQNVIKIQTQIAEQLGLRLTDETEIVRGAKLLDRIKGAGKILIILDDLWDILNISTIGIPSVDKNKECKVVITTRSINVCNLMKSQQDIQVEPLSDEESWDLFKFEVGDVLEKNDNLTKVAMDVAKECGGLPLAIVTLGRAMRKKDKISTWNFVLTQLRKSIQTHIEGMEDSVLKCLKRSFDFLRSYELKFCFLLCSLFPEDWEIDIIDFFRYVVGEGILRDVDSMEEAWNLVCALLDELKDCCLLLEGKDSEHFKMHDVVRDVAIWISSDKAYGFYGFTNKGLRRWLEIAQVDECQRIYFTGNSFESLPAEPLVFPKLRTLILKETRILSIPDRYFQGMEALLVLDLSSEKVASLPSSFPCLVHLKALFLSRPGQEDFDVTSLSLIGELKNLEILQLEGFEFGSAVPMEFGNLTKLTCLDLLGCRGRLPRNLLSRLSRLEQLYLTDVFSEWQVDDEGSSSSTGDSAAGGCAAATYAELASLSCLTTLHVDIGNPDVLLQQQDDLNFVPWPALTDFTILLGLHKPFTWSSAFQHRGSRSRSKQLAITKSTDKYKWVIDLVTKTEWLLLHNWPGMECLIGSGAEAEEEGLSRRVGNKLFEVRSLRLRSMPDMRSLCSGTLLPNDILLRKLSELEIRECHELVDVLLPTCMLLRTHQLMERLKISSCYKLEKVLSLVQEEGGEGGQSAIEAGGIVLLPRLQSIFLEDLPELRSVWGDDGHGGVMMLPAGSLQNLQSLEVYNCKSLKDDRILSPILPIPNKLDHFPSLRYLHIVGCDSLTYLLSWRQAKGQLPHLESLYVWGCERMETVVIKEEPEEEEVEEESHVLPSLTHLDLHSLPMLRSFFQGEQSSKSLSSLKNLFVRNCPKMKKLPLSSSSSSPPVLQRLRGKNWEWFESLEWGEDQSIKERLRPVFRPTQQPSRLEPEIQASVG</sequence>
<dbReference type="InterPro" id="IPR027417">
    <property type="entry name" value="P-loop_NTPase"/>
</dbReference>
<keyword evidence="3" id="KW-0611">Plant defense</keyword>
<comment type="similarity">
    <text evidence="1">Belongs to the disease resistance NB-LRR family.</text>
</comment>
<gene>
    <name evidence="8" type="ORF">M6B38_401450</name>
</gene>
<dbReference type="Gene3D" id="3.40.50.300">
    <property type="entry name" value="P-loop containing nucleotide triphosphate hydrolases"/>
    <property type="match status" value="1"/>
</dbReference>
<dbReference type="AlphaFoldDB" id="A0AAX6FUF1"/>
<feature type="region of interest" description="Disordered" evidence="6">
    <location>
        <begin position="1118"/>
        <end position="1141"/>
    </location>
</feature>
<dbReference type="SMART" id="SM00382">
    <property type="entry name" value="AAA"/>
    <property type="match status" value="1"/>
</dbReference>
<dbReference type="InterPro" id="IPR003593">
    <property type="entry name" value="AAA+_ATPase"/>
</dbReference>
<dbReference type="Gene3D" id="3.80.10.10">
    <property type="entry name" value="Ribonuclease Inhibitor"/>
    <property type="match status" value="3"/>
</dbReference>
<keyword evidence="4" id="KW-0547">Nucleotide-binding</keyword>
<evidence type="ECO:0000256" key="6">
    <source>
        <dbReference type="SAM" id="MobiDB-lite"/>
    </source>
</evidence>
<evidence type="ECO:0000313" key="9">
    <source>
        <dbReference type="Proteomes" id="UP001140949"/>
    </source>
</evidence>
<dbReference type="InterPro" id="IPR042197">
    <property type="entry name" value="Apaf_helical"/>
</dbReference>
<evidence type="ECO:0000256" key="1">
    <source>
        <dbReference type="ARBA" id="ARBA00008894"/>
    </source>
</evidence>
<dbReference type="GO" id="GO:0042742">
    <property type="term" value="P:defense response to bacterium"/>
    <property type="evidence" value="ECO:0007669"/>
    <property type="project" value="UniProtKB-ARBA"/>
</dbReference>
<keyword evidence="8" id="KW-0675">Receptor</keyword>
<dbReference type="PRINTS" id="PR00364">
    <property type="entry name" value="DISEASERSIST"/>
</dbReference>
<keyword evidence="4" id="KW-0067">ATP-binding</keyword>
<proteinExistence type="inferred from homology"/>
<reference evidence="8" key="2">
    <citation type="submission" date="2023-04" db="EMBL/GenBank/DDBJ databases">
        <authorList>
            <person name="Bruccoleri R.E."/>
            <person name="Oakeley E.J."/>
            <person name="Faust A.-M."/>
            <person name="Dessus-Babus S."/>
            <person name="Altorfer M."/>
            <person name="Burckhardt D."/>
            <person name="Oertli M."/>
            <person name="Naumann U."/>
            <person name="Petersen F."/>
            <person name="Wong J."/>
        </authorList>
    </citation>
    <scope>NUCLEOTIDE SEQUENCE</scope>
    <source>
        <strain evidence="8">GSM-AAB239-AS_SAM_17_03QT</strain>
        <tissue evidence="8">Leaf</tissue>
    </source>
</reference>
<dbReference type="Gene3D" id="1.10.8.430">
    <property type="entry name" value="Helical domain of apoptotic protease-activating factors"/>
    <property type="match status" value="1"/>
</dbReference>
<dbReference type="SUPFAM" id="SSF52540">
    <property type="entry name" value="P-loop containing nucleoside triphosphate hydrolases"/>
    <property type="match status" value="1"/>
</dbReference>
<name>A0AAX6FUF1_IRIPA</name>
<comment type="caution">
    <text evidence="8">The sequence shown here is derived from an EMBL/GenBank/DDBJ whole genome shotgun (WGS) entry which is preliminary data.</text>
</comment>
<keyword evidence="8" id="KW-0808">Transferase</keyword>
<feature type="coiled-coil region" evidence="5">
    <location>
        <begin position="30"/>
        <end position="99"/>
    </location>
</feature>
<evidence type="ECO:0000256" key="3">
    <source>
        <dbReference type="ARBA" id="ARBA00022821"/>
    </source>
</evidence>
<dbReference type="EMBL" id="JANAVB010025999">
    <property type="protein sequence ID" value="KAJ6819823.1"/>
    <property type="molecule type" value="Genomic_DNA"/>
</dbReference>
<dbReference type="PANTHER" id="PTHR33463:SF218">
    <property type="entry name" value="DISEASE RESISTANCE PROTEIN RPS2-LIKE"/>
    <property type="match status" value="1"/>
</dbReference>
<dbReference type="FunFam" id="3.40.50.300:FF:001091">
    <property type="entry name" value="Probable disease resistance protein At1g61300"/>
    <property type="match status" value="1"/>
</dbReference>
<evidence type="ECO:0000313" key="8">
    <source>
        <dbReference type="EMBL" id="KAJ6819823.1"/>
    </source>
</evidence>
<dbReference type="GO" id="GO:0016301">
    <property type="term" value="F:kinase activity"/>
    <property type="evidence" value="ECO:0007669"/>
    <property type="project" value="UniProtKB-KW"/>
</dbReference>